<dbReference type="AlphaFoldDB" id="A0A2A2M039"/>
<dbReference type="InterPro" id="IPR001424">
    <property type="entry name" value="SOD_Cu_Zn_dom"/>
</dbReference>
<keyword evidence="15" id="KW-1185">Reference proteome</keyword>
<dbReference type="PANTHER" id="PTHR10003">
    <property type="entry name" value="SUPEROXIDE DISMUTASE CU-ZN -RELATED"/>
    <property type="match status" value="1"/>
</dbReference>
<dbReference type="Proteomes" id="UP000218231">
    <property type="component" value="Unassembled WGS sequence"/>
</dbReference>
<comment type="similarity">
    <text evidence="3">Belongs to the Cu-Zn superoxide dismutase family.</text>
</comment>
<evidence type="ECO:0000256" key="2">
    <source>
        <dbReference type="ARBA" id="ARBA00001947"/>
    </source>
</evidence>
<evidence type="ECO:0000313" key="14">
    <source>
        <dbReference type="EMBL" id="PAV91864.1"/>
    </source>
</evidence>
<dbReference type="GO" id="GO:0005507">
    <property type="term" value="F:copper ion binding"/>
    <property type="evidence" value="ECO:0007669"/>
    <property type="project" value="InterPro"/>
</dbReference>
<comment type="caution">
    <text evidence="14">The sequence shown here is derived from an EMBL/GenBank/DDBJ whole genome shotgun (WGS) entry which is preliminary data.</text>
</comment>
<dbReference type="GO" id="GO:0004784">
    <property type="term" value="F:superoxide dismutase activity"/>
    <property type="evidence" value="ECO:0007669"/>
    <property type="project" value="UniProtKB-EC"/>
</dbReference>
<keyword evidence="8" id="KW-0560">Oxidoreductase</keyword>
<evidence type="ECO:0000256" key="4">
    <source>
        <dbReference type="ARBA" id="ARBA00012682"/>
    </source>
</evidence>
<dbReference type="InterPro" id="IPR024134">
    <property type="entry name" value="SOD_Cu/Zn_/chaperone"/>
</dbReference>
<dbReference type="InterPro" id="IPR018152">
    <property type="entry name" value="SOD_Cu/Zn_BS"/>
</dbReference>
<evidence type="ECO:0000256" key="5">
    <source>
        <dbReference type="ARBA" id="ARBA00022723"/>
    </source>
</evidence>
<name>A0A2A2M039_9BILA</name>
<evidence type="ECO:0000256" key="12">
    <source>
        <dbReference type="SAM" id="SignalP"/>
    </source>
</evidence>
<keyword evidence="7" id="KW-0049">Antioxidant</keyword>
<dbReference type="SUPFAM" id="SSF49329">
    <property type="entry name" value="Cu,Zn superoxide dismutase-like"/>
    <property type="match status" value="1"/>
</dbReference>
<evidence type="ECO:0000256" key="6">
    <source>
        <dbReference type="ARBA" id="ARBA00022833"/>
    </source>
</evidence>
<evidence type="ECO:0000256" key="8">
    <source>
        <dbReference type="ARBA" id="ARBA00023002"/>
    </source>
</evidence>
<dbReference type="PRINTS" id="PR00068">
    <property type="entry name" value="CUZNDISMTASE"/>
</dbReference>
<sequence length="201" mass="20817">MFLLNALFVLAVQLKLAFAQETHATATIYQVSGGVANEPIGKLYFIENNGRLTINGSLTGLPPGSHGFHIHETGSTDQGCAAAGAHYNPMQMNHGGPNDMIRHIGDLGNIQTPASGPTPINVLDSIASLSGNFSIIGRSVVIHEKPDDLGKGGTEDSLKTGSAGARIACGVIEKYGSKTAGLLGTNVLIAIAVALFTRSIL</sequence>
<evidence type="ECO:0000259" key="13">
    <source>
        <dbReference type="Pfam" id="PF00080"/>
    </source>
</evidence>
<evidence type="ECO:0000256" key="3">
    <source>
        <dbReference type="ARBA" id="ARBA00010457"/>
    </source>
</evidence>
<feature type="chain" id="PRO_5013194953" description="superoxide dismutase" evidence="12">
    <location>
        <begin position="20"/>
        <end position="201"/>
    </location>
</feature>
<comment type="cofactor">
    <cofactor evidence="2">
        <name>Zn(2+)</name>
        <dbReference type="ChEBI" id="CHEBI:29105"/>
    </cofactor>
</comment>
<keyword evidence="10" id="KW-1015">Disulfide bond</keyword>
<feature type="domain" description="Superoxide dismutase copper/zinc binding" evidence="13">
    <location>
        <begin position="41"/>
        <end position="172"/>
    </location>
</feature>
<dbReference type="STRING" id="2018661.A0A2A2M039"/>
<protein>
    <recommendedName>
        <fullName evidence="4">superoxide dismutase</fullName>
        <ecNumber evidence="4">1.15.1.1</ecNumber>
    </recommendedName>
</protein>
<dbReference type="Gene3D" id="2.60.40.200">
    <property type="entry name" value="Superoxide dismutase, copper/zinc binding domain"/>
    <property type="match status" value="1"/>
</dbReference>
<evidence type="ECO:0000313" key="15">
    <source>
        <dbReference type="Proteomes" id="UP000218231"/>
    </source>
</evidence>
<evidence type="ECO:0000256" key="11">
    <source>
        <dbReference type="ARBA" id="ARBA00049204"/>
    </source>
</evidence>
<evidence type="ECO:0000256" key="10">
    <source>
        <dbReference type="ARBA" id="ARBA00023157"/>
    </source>
</evidence>
<dbReference type="InterPro" id="IPR036423">
    <property type="entry name" value="SOD-like_Cu/Zn_dom_sf"/>
</dbReference>
<evidence type="ECO:0000256" key="1">
    <source>
        <dbReference type="ARBA" id="ARBA00001935"/>
    </source>
</evidence>
<proteinExistence type="inferred from homology"/>
<organism evidence="14 15">
    <name type="scientific">Diploscapter pachys</name>
    <dbReference type="NCBI Taxonomy" id="2018661"/>
    <lineage>
        <taxon>Eukaryota</taxon>
        <taxon>Metazoa</taxon>
        <taxon>Ecdysozoa</taxon>
        <taxon>Nematoda</taxon>
        <taxon>Chromadorea</taxon>
        <taxon>Rhabditida</taxon>
        <taxon>Rhabditina</taxon>
        <taxon>Rhabditomorpha</taxon>
        <taxon>Rhabditoidea</taxon>
        <taxon>Rhabditidae</taxon>
        <taxon>Diploscapter</taxon>
    </lineage>
</organism>
<keyword evidence="6" id="KW-0862">Zinc</keyword>
<reference evidence="14 15" key="1">
    <citation type="journal article" date="2017" name="Curr. Biol.">
        <title>Genome architecture and evolution of a unichromosomal asexual nematode.</title>
        <authorList>
            <person name="Fradin H."/>
            <person name="Zegar C."/>
            <person name="Gutwein M."/>
            <person name="Lucas J."/>
            <person name="Kovtun M."/>
            <person name="Corcoran D."/>
            <person name="Baugh L.R."/>
            <person name="Kiontke K."/>
            <person name="Gunsalus K."/>
            <person name="Fitch D.H."/>
            <person name="Piano F."/>
        </authorList>
    </citation>
    <scope>NUCLEOTIDE SEQUENCE [LARGE SCALE GENOMIC DNA]</scope>
    <source>
        <strain evidence="14">PF1309</strain>
    </source>
</reference>
<dbReference type="EC" id="1.15.1.1" evidence="4"/>
<dbReference type="Pfam" id="PF00080">
    <property type="entry name" value="Sod_Cu"/>
    <property type="match status" value="1"/>
</dbReference>
<gene>
    <name evidence="14" type="ORF">WR25_15617</name>
</gene>
<evidence type="ECO:0000256" key="7">
    <source>
        <dbReference type="ARBA" id="ARBA00022862"/>
    </source>
</evidence>
<accession>A0A2A2M039</accession>
<comment type="catalytic activity">
    <reaction evidence="11">
        <text>2 superoxide + 2 H(+) = H2O2 + O2</text>
        <dbReference type="Rhea" id="RHEA:20696"/>
        <dbReference type="ChEBI" id="CHEBI:15378"/>
        <dbReference type="ChEBI" id="CHEBI:15379"/>
        <dbReference type="ChEBI" id="CHEBI:16240"/>
        <dbReference type="ChEBI" id="CHEBI:18421"/>
        <dbReference type="EC" id="1.15.1.1"/>
    </reaction>
</comment>
<keyword evidence="9" id="KW-0186">Copper</keyword>
<dbReference type="PROSITE" id="PS00087">
    <property type="entry name" value="SOD_CU_ZN_1"/>
    <property type="match status" value="1"/>
</dbReference>
<dbReference type="OrthoDB" id="2015551at2759"/>
<feature type="signal peptide" evidence="12">
    <location>
        <begin position="1"/>
        <end position="19"/>
    </location>
</feature>
<comment type="cofactor">
    <cofactor evidence="1">
        <name>Cu cation</name>
        <dbReference type="ChEBI" id="CHEBI:23378"/>
    </cofactor>
</comment>
<evidence type="ECO:0000256" key="9">
    <source>
        <dbReference type="ARBA" id="ARBA00023008"/>
    </source>
</evidence>
<keyword evidence="12" id="KW-0732">Signal</keyword>
<keyword evidence="5" id="KW-0479">Metal-binding</keyword>
<dbReference type="CDD" id="cd00305">
    <property type="entry name" value="Cu-Zn_Superoxide_Dismutase"/>
    <property type="match status" value="1"/>
</dbReference>
<dbReference type="EMBL" id="LIAE01006288">
    <property type="protein sequence ID" value="PAV91864.1"/>
    <property type="molecule type" value="Genomic_DNA"/>
</dbReference>
<dbReference type="FunFam" id="2.60.40.200:FF:000003">
    <property type="entry name" value="Superoxide dismutase [Cu-Zn], chloroplastic"/>
    <property type="match status" value="1"/>
</dbReference>